<evidence type="ECO:0000313" key="3">
    <source>
        <dbReference type="Proteomes" id="UP000234323"/>
    </source>
</evidence>
<reference evidence="2 3" key="1">
    <citation type="submission" date="2015-10" db="EMBL/GenBank/DDBJ databases">
        <title>Genome analyses suggest a sexual origin of heterokaryosis in a supposedly ancient asexual fungus.</title>
        <authorList>
            <person name="Ropars J."/>
            <person name="Sedzielewska K."/>
            <person name="Noel J."/>
            <person name="Charron P."/>
            <person name="Farinelli L."/>
            <person name="Marton T."/>
            <person name="Kruger M."/>
            <person name="Pelin A."/>
            <person name="Brachmann A."/>
            <person name="Corradi N."/>
        </authorList>
    </citation>
    <scope>NUCLEOTIDE SEQUENCE [LARGE SCALE GENOMIC DNA]</scope>
    <source>
        <strain evidence="2 3">A4</strain>
    </source>
</reference>
<dbReference type="Proteomes" id="UP000234323">
    <property type="component" value="Unassembled WGS sequence"/>
</dbReference>
<evidence type="ECO:0000256" key="1">
    <source>
        <dbReference type="SAM" id="Phobius"/>
    </source>
</evidence>
<proteinExistence type="predicted"/>
<evidence type="ECO:0008006" key="4">
    <source>
        <dbReference type="Google" id="ProtNLM"/>
    </source>
</evidence>
<dbReference type="AlphaFoldDB" id="A0A2I1GHF1"/>
<keyword evidence="1" id="KW-0472">Membrane</keyword>
<feature type="transmembrane region" description="Helical" evidence="1">
    <location>
        <begin position="47"/>
        <end position="66"/>
    </location>
</feature>
<comment type="caution">
    <text evidence="2">The sequence shown here is derived from an EMBL/GenBank/DDBJ whole genome shotgun (WGS) entry which is preliminary data.</text>
</comment>
<protein>
    <recommendedName>
        <fullName evidence="4">Ion transport domain-containing protein</fullName>
    </recommendedName>
</protein>
<feature type="transmembrane region" description="Helical" evidence="1">
    <location>
        <begin position="81"/>
        <end position="105"/>
    </location>
</feature>
<name>A0A2I1GHF1_9GLOM</name>
<keyword evidence="1" id="KW-1133">Transmembrane helix</keyword>
<sequence length="224" mass="26693">MNYPLDERIVNDDPNNPWNLSPNYQVFENNTSINPSLFILQKPDENTNMFTTFATSLFATCLLLIGDTSSFSNWTYEENPMLMILMILFAFFMVIYILNVFITLFGEATEDHEDSILITRAEFLVEVELFYLLPFQRRRNDWFPEMIYYCADIDETRKKVKKMIVKGEWNTNKISELRKKLMEKLNIPLENEISLQDLLEEIREMKNSSQNMFTEMQEIKKRLQ</sequence>
<dbReference type="VEuPathDB" id="FungiDB:RhiirA1_490956"/>
<dbReference type="EMBL" id="LLXI01000429">
    <property type="protein sequence ID" value="PKY46053.1"/>
    <property type="molecule type" value="Genomic_DNA"/>
</dbReference>
<keyword evidence="3" id="KW-1185">Reference proteome</keyword>
<keyword evidence="1" id="KW-0812">Transmembrane</keyword>
<dbReference type="VEuPathDB" id="FungiDB:RhiirFUN_010307"/>
<gene>
    <name evidence="2" type="ORF">RhiirA4_460805</name>
</gene>
<accession>A0A2I1GHF1</accession>
<evidence type="ECO:0000313" key="2">
    <source>
        <dbReference type="EMBL" id="PKY46053.1"/>
    </source>
</evidence>
<organism evidence="2 3">
    <name type="scientific">Rhizophagus irregularis</name>
    <dbReference type="NCBI Taxonomy" id="588596"/>
    <lineage>
        <taxon>Eukaryota</taxon>
        <taxon>Fungi</taxon>
        <taxon>Fungi incertae sedis</taxon>
        <taxon>Mucoromycota</taxon>
        <taxon>Glomeromycotina</taxon>
        <taxon>Glomeromycetes</taxon>
        <taxon>Glomerales</taxon>
        <taxon>Glomeraceae</taxon>
        <taxon>Rhizophagus</taxon>
    </lineage>
</organism>